<dbReference type="InterPro" id="IPR024775">
    <property type="entry name" value="DinB-like"/>
</dbReference>
<dbReference type="OrthoDB" id="4295522at2"/>
<organism evidence="2 3">
    <name type="scientific">Patiriisocius marinistellae</name>
    <dbReference type="NCBI Taxonomy" id="2494560"/>
    <lineage>
        <taxon>Bacteria</taxon>
        <taxon>Pseudomonadati</taxon>
        <taxon>Bacteroidota</taxon>
        <taxon>Flavobacteriia</taxon>
        <taxon>Flavobacteriales</taxon>
        <taxon>Flavobacteriaceae</taxon>
        <taxon>Patiriisocius</taxon>
    </lineage>
</organism>
<dbReference type="Proteomes" id="UP000326994">
    <property type="component" value="Unassembled WGS sequence"/>
</dbReference>
<proteinExistence type="predicted"/>
<evidence type="ECO:0000259" key="1">
    <source>
        <dbReference type="Pfam" id="PF12867"/>
    </source>
</evidence>
<comment type="caution">
    <text evidence="2">The sequence shown here is derived from an EMBL/GenBank/DDBJ whole genome shotgun (WGS) entry which is preliminary data.</text>
</comment>
<dbReference type="Gene3D" id="1.20.120.450">
    <property type="entry name" value="dinb family like domain"/>
    <property type="match status" value="1"/>
</dbReference>
<dbReference type="AlphaFoldDB" id="A0A5J4FSI0"/>
<dbReference type="Pfam" id="PF12867">
    <property type="entry name" value="DinB_2"/>
    <property type="match status" value="1"/>
</dbReference>
<evidence type="ECO:0000313" key="3">
    <source>
        <dbReference type="Proteomes" id="UP000326994"/>
    </source>
</evidence>
<evidence type="ECO:0000313" key="2">
    <source>
        <dbReference type="EMBL" id="GEQ85037.1"/>
    </source>
</evidence>
<feature type="domain" description="DinB-like" evidence="1">
    <location>
        <begin position="10"/>
        <end position="143"/>
    </location>
</feature>
<gene>
    <name evidence="2" type="ORF">ULMS_05450</name>
</gene>
<keyword evidence="3" id="KW-1185">Reference proteome</keyword>
<dbReference type="EMBL" id="BKCF01000001">
    <property type="protein sequence ID" value="GEQ85037.1"/>
    <property type="molecule type" value="Genomic_DNA"/>
</dbReference>
<protein>
    <recommendedName>
        <fullName evidence="1">DinB-like domain-containing protein</fullName>
    </recommendedName>
</protein>
<sequence>MNHAFDITIKNRDLFYHFLNTIPLELLNKVPEGFNNNIFWNIKHTVVTQQALVYGLSGLPLKVSNEDVQDYKKGTKPERDVTKEDVDLCKNQLHALVKKTEEDWNSGLFTNYKEYTVTTKTTLSSAKDAIEFNNFHEGIHLGYVLALKRALGI</sequence>
<dbReference type="RefSeq" id="WP_151892973.1">
    <property type="nucleotide sequence ID" value="NZ_BKCF01000001.1"/>
</dbReference>
<name>A0A5J4FSI0_9FLAO</name>
<accession>A0A5J4FSI0</accession>
<dbReference type="SUPFAM" id="SSF109854">
    <property type="entry name" value="DinB/YfiT-like putative metalloenzymes"/>
    <property type="match status" value="1"/>
</dbReference>
<reference evidence="2 3" key="1">
    <citation type="submission" date="2019-08" db="EMBL/GenBank/DDBJ databases">
        <title>Ulvibacter marinistellae sp. nov., isolated from a starfish, Patiria pectinifera.</title>
        <authorList>
            <person name="Kawano K."/>
            <person name="Ushijima N."/>
            <person name="Kihara M."/>
            <person name="Itoh H."/>
        </authorList>
    </citation>
    <scope>NUCLEOTIDE SEQUENCE [LARGE SCALE GENOMIC DNA]</scope>
    <source>
        <strain evidence="2 3">KK4</strain>
    </source>
</reference>
<dbReference type="InterPro" id="IPR034660">
    <property type="entry name" value="DinB/YfiT-like"/>
</dbReference>